<evidence type="ECO:0000313" key="2">
    <source>
        <dbReference type="EMBL" id="VTP04642.1"/>
    </source>
</evidence>
<proteinExistence type="predicted"/>
<feature type="region of interest" description="Disordered" evidence="1">
    <location>
        <begin position="1"/>
        <end position="48"/>
    </location>
</feature>
<reference evidence="2" key="1">
    <citation type="submission" date="2019-05" db="EMBL/GenBank/DDBJ databases">
        <authorList>
            <person name="Naeem R."/>
            <person name="Antony C."/>
            <person name="Guan Q."/>
        </authorList>
    </citation>
    <scope>NUCLEOTIDE SEQUENCE</scope>
    <source>
        <strain evidence="2">2</strain>
    </source>
</reference>
<evidence type="ECO:0000256" key="1">
    <source>
        <dbReference type="SAM" id="MobiDB-lite"/>
    </source>
</evidence>
<organism evidence="2">
    <name type="scientific">Mycobacterium riyadhense</name>
    <dbReference type="NCBI Taxonomy" id="486698"/>
    <lineage>
        <taxon>Bacteria</taxon>
        <taxon>Bacillati</taxon>
        <taxon>Actinomycetota</taxon>
        <taxon>Actinomycetes</taxon>
        <taxon>Mycobacteriales</taxon>
        <taxon>Mycobacteriaceae</taxon>
        <taxon>Mycobacterium</taxon>
    </lineage>
</organism>
<protein>
    <submittedName>
        <fullName evidence="2">Uncharacterized protein</fullName>
    </submittedName>
</protein>
<sequence>MDSCDAPHSICTRRGHYPKIESGPPKKRHPQQLAGQEFEEQEMEPDDRTELARRFMTSRRFALGAVPDVRGWRK</sequence>
<dbReference type="EMBL" id="LR589211">
    <property type="protein sequence ID" value="VTP04642.1"/>
    <property type="molecule type" value="Genomic_DNA"/>
</dbReference>
<dbReference type="AlphaFoldDB" id="A0A653F6P9"/>
<name>A0A653F6P9_9MYCO</name>
<gene>
    <name evidence="2" type="ORF">BIN_B_05622</name>
</gene>
<accession>A0A653F6P9</accession>